<reference evidence="7" key="1">
    <citation type="submission" date="2023-03" db="EMBL/GenBank/DDBJ databases">
        <title>Amycolatopsis taiwanensis NBRC 103393.</title>
        <authorList>
            <person name="Ichikawa N."/>
            <person name="Sato H."/>
            <person name="Tonouchi N."/>
        </authorList>
    </citation>
    <scope>NUCLEOTIDE SEQUENCE</scope>
    <source>
        <strain evidence="7">NBRC 103393</strain>
    </source>
</reference>
<dbReference type="GO" id="GO:0005886">
    <property type="term" value="C:plasma membrane"/>
    <property type="evidence" value="ECO:0007669"/>
    <property type="project" value="UniProtKB-SubCell"/>
</dbReference>
<dbReference type="Pfam" id="PF01810">
    <property type="entry name" value="LysE"/>
    <property type="match status" value="1"/>
</dbReference>
<dbReference type="PANTHER" id="PTHR30086">
    <property type="entry name" value="ARGININE EXPORTER PROTEIN ARGO"/>
    <property type="match status" value="1"/>
</dbReference>
<dbReference type="PANTHER" id="PTHR30086:SF20">
    <property type="entry name" value="ARGININE EXPORTER PROTEIN ARGO-RELATED"/>
    <property type="match status" value="1"/>
</dbReference>
<feature type="transmembrane region" description="Helical" evidence="6">
    <location>
        <begin position="14"/>
        <end position="36"/>
    </location>
</feature>
<keyword evidence="8" id="KW-1185">Reference proteome</keyword>
<keyword evidence="5 6" id="KW-0472">Membrane</keyword>
<feature type="transmembrane region" description="Helical" evidence="6">
    <location>
        <begin position="196"/>
        <end position="214"/>
    </location>
</feature>
<dbReference type="Proteomes" id="UP001165136">
    <property type="component" value="Unassembled WGS sequence"/>
</dbReference>
<comment type="caution">
    <text evidence="7">The sequence shown here is derived from an EMBL/GenBank/DDBJ whole genome shotgun (WGS) entry which is preliminary data.</text>
</comment>
<accession>A0A9W6VG40</accession>
<evidence type="ECO:0000313" key="8">
    <source>
        <dbReference type="Proteomes" id="UP001165136"/>
    </source>
</evidence>
<keyword evidence="2" id="KW-1003">Cell membrane</keyword>
<dbReference type="EMBL" id="BSTI01000008">
    <property type="protein sequence ID" value="GLY67400.1"/>
    <property type="molecule type" value="Genomic_DNA"/>
</dbReference>
<evidence type="ECO:0000256" key="3">
    <source>
        <dbReference type="ARBA" id="ARBA00022692"/>
    </source>
</evidence>
<evidence type="ECO:0000256" key="2">
    <source>
        <dbReference type="ARBA" id="ARBA00022475"/>
    </source>
</evidence>
<dbReference type="PIRSF" id="PIRSF006324">
    <property type="entry name" value="LeuE"/>
    <property type="match status" value="1"/>
</dbReference>
<gene>
    <name evidence="7" type="ORF">Atai01_40190</name>
</gene>
<dbReference type="AlphaFoldDB" id="A0A9W6VG40"/>
<dbReference type="GO" id="GO:0015171">
    <property type="term" value="F:amino acid transmembrane transporter activity"/>
    <property type="evidence" value="ECO:0007669"/>
    <property type="project" value="TreeGrafter"/>
</dbReference>
<evidence type="ECO:0000256" key="4">
    <source>
        <dbReference type="ARBA" id="ARBA00022989"/>
    </source>
</evidence>
<dbReference type="RefSeq" id="WP_285487787.1">
    <property type="nucleotide sequence ID" value="NZ_BSTI01000008.1"/>
</dbReference>
<sequence>MTDDIIRRVSTDTVLAFAALAAVLVAIPGPAVILVLKSAMLRGRGSAIVTALGVLTADLIWATASIAGLTALLVSSQLVFDAVRIAGAAYLIYLGMRLMRTREFQPAAADGALKERGSVTSRRAFVEGLLSDLSNPKTVLVYASVIPQFLTVSSSASDAFVLGLVFALAGFLSLLVYALVFGAAGTLIRNGRIARNVLRGGGGVLSLFGLGLLIHRPAH</sequence>
<comment type="subcellular location">
    <subcellularLocation>
        <location evidence="1">Cell membrane</location>
        <topology evidence="1">Multi-pass membrane protein</topology>
    </subcellularLocation>
</comment>
<evidence type="ECO:0000256" key="6">
    <source>
        <dbReference type="SAM" id="Phobius"/>
    </source>
</evidence>
<name>A0A9W6VG40_9PSEU</name>
<evidence type="ECO:0000256" key="1">
    <source>
        <dbReference type="ARBA" id="ARBA00004651"/>
    </source>
</evidence>
<feature type="transmembrane region" description="Helical" evidence="6">
    <location>
        <begin position="162"/>
        <end position="184"/>
    </location>
</feature>
<protein>
    <submittedName>
        <fullName evidence="7">RhtB family transporter</fullName>
    </submittedName>
</protein>
<evidence type="ECO:0000256" key="5">
    <source>
        <dbReference type="ARBA" id="ARBA00023136"/>
    </source>
</evidence>
<keyword evidence="3 6" id="KW-0812">Transmembrane</keyword>
<evidence type="ECO:0000313" key="7">
    <source>
        <dbReference type="EMBL" id="GLY67400.1"/>
    </source>
</evidence>
<feature type="transmembrane region" description="Helical" evidence="6">
    <location>
        <begin position="78"/>
        <end position="96"/>
    </location>
</feature>
<feature type="transmembrane region" description="Helical" evidence="6">
    <location>
        <begin position="48"/>
        <end position="72"/>
    </location>
</feature>
<proteinExistence type="predicted"/>
<dbReference type="InterPro" id="IPR001123">
    <property type="entry name" value="LeuE-type"/>
</dbReference>
<keyword evidence="4 6" id="KW-1133">Transmembrane helix</keyword>
<organism evidence="7 8">
    <name type="scientific">Amycolatopsis taiwanensis</name>
    <dbReference type="NCBI Taxonomy" id="342230"/>
    <lineage>
        <taxon>Bacteria</taxon>
        <taxon>Bacillati</taxon>
        <taxon>Actinomycetota</taxon>
        <taxon>Actinomycetes</taxon>
        <taxon>Pseudonocardiales</taxon>
        <taxon>Pseudonocardiaceae</taxon>
        <taxon>Amycolatopsis</taxon>
    </lineage>
</organism>